<evidence type="ECO:0000256" key="6">
    <source>
        <dbReference type="ARBA" id="ARBA00022692"/>
    </source>
</evidence>
<keyword evidence="4 9" id="KW-1003">Cell membrane</keyword>
<keyword evidence="3 9" id="KW-0813">Transport</keyword>
<dbReference type="GO" id="GO:0015920">
    <property type="term" value="P:lipopolysaccharide transport"/>
    <property type="evidence" value="ECO:0007669"/>
    <property type="project" value="TreeGrafter"/>
</dbReference>
<feature type="domain" description="ABC transmembrane type-2" evidence="10">
    <location>
        <begin position="32"/>
        <end position="250"/>
    </location>
</feature>
<evidence type="ECO:0000256" key="3">
    <source>
        <dbReference type="ARBA" id="ARBA00022448"/>
    </source>
</evidence>
<evidence type="ECO:0000256" key="1">
    <source>
        <dbReference type="ARBA" id="ARBA00004429"/>
    </source>
</evidence>
<evidence type="ECO:0000256" key="7">
    <source>
        <dbReference type="ARBA" id="ARBA00022989"/>
    </source>
</evidence>
<evidence type="ECO:0000256" key="8">
    <source>
        <dbReference type="ARBA" id="ARBA00023136"/>
    </source>
</evidence>
<evidence type="ECO:0000256" key="5">
    <source>
        <dbReference type="ARBA" id="ARBA00022519"/>
    </source>
</evidence>
<dbReference type="Pfam" id="PF01061">
    <property type="entry name" value="ABC2_membrane"/>
    <property type="match status" value="1"/>
</dbReference>
<dbReference type="GO" id="GO:0043190">
    <property type="term" value="C:ATP-binding cassette (ABC) transporter complex"/>
    <property type="evidence" value="ECO:0007669"/>
    <property type="project" value="InterPro"/>
</dbReference>
<dbReference type="AlphaFoldDB" id="A0A1I2E171"/>
<reference evidence="12" key="1">
    <citation type="submission" date="2016-10" db="EMBL/GenBank/DDBJ databases">
        <authorList>
            <person name="Varghese N."/>
            <person name="Submissions S."/>
        </authorList>
    </citation>
    <scope>NUCLEOTIDE SEQUENCE [LARGE SCALE GENOMIC DNA]</scope>
    <source>
        <strain evidence="12">CGMCC 1.10223</strain>
    </source>
</reference>
<sequence length="258" mass="30330">MLNVWKDIYQYREFLKNNVSKDLRTRYRGSIFGFLWTFLNPLFMLVVYSTLFSIIIKMPVDNYPIFLFCTLLAWNNFQSSVQSSASIIVNSGNLIKKVYFPHEILPISVVTGGLINYLYGLVILIPALIIFGYMPNLNYLWLPVIIIIQFIFTLAISFIVSALNVYFRDLEHMLNIFLMAFLYLTPVLYPQTMIPEKYQWLFNWNPMAILVTAYRNVFYYNEPPATAQLFILGFISVVLLLFSQLYFKKVKVKFNEEI</sequence>
<evidence type="ECO:0000313" key="11">
    <source>
        <dbReference type="EMBL" id="SFE86291.1"/>
    </source>
</evidence>
<dbReference type="InterPro" id="IPR000412">
    <property type="entry name" value="ABC_2_transport"/>
</dbReference>
<dbReference type="EMBL" id="FONN01000008">
    <property type="protein sequence ID" value="SFE86291.1"/>
    <property type="molecule type" value="Genomic_DNA"/>
</dbReference>
<keyword evidence="7 9" id="KW-1133">Transmembrane helix</keyword>
<proteinExistence type="inferred from homology"/>
<comment type="subcellular location">
    <subcellularLocation>
        <location evidence="1">Cell inner membrane</location>
        <topology evidence="1">Multi-pass membrane protein</topology>
    </subcellularLocation>
    <subcellularLocation>
        <location evidence="9">Cell membrane</location>
        <topology evidence="9">Multi-pass membrane protein</topology>
    </subcellularLocation>
</comment>
<dbReference type="PRINTS" id="PR00164">
    <property type="entry name" value="ABC2TRNSPORT"/>
</dbReference>
<evidence type="ECO:0000256" key="2">
    <source>
        <dbReference type="ARBA" id="ARBA00007783"/>
    </source>
</evidence>
<dbReference type="PANTHER" id="PTHR30413">
    <property type="entry name" value="INNER MEMBRANE TRANSPORT PERMEASE"/>
    <property type="match status" value="1"/>
</dbReference>
<feature type="transmembrane region" description="Helical" evidence="9">
    <location>
        <begin position="114"/>
        <end position="133"/>
    </location>
</feature>
<dbReference type="RefSeq" id="WP_046228872.1">
    <property type="nucleotide sequence ID" value="NZ_FONN01000008.1"/>
</dbReference>
<evidence type="ECO:0000256" key="9">
    <source>
        <dbReference type="RuleBase" id="RU361157"/>
    </source>
</evidence>
<dbReference type="InterPro" id="IPR013525">
    <property type="entry name" value="ABC2_TM"/>
</dbReference>
<comment type="caution">
    <text evidence="9">Lacks conserved residue(s) required for the propagation of feature annotation.</text>
</comment>
<organism evidence="11 12">
    <name type="scientific">Paenibacillus algorifonticola</name>
    <dbReference type="NCBI Taxonomy" id="684063"/>
    <lineage>
        <taxon>Bacteria</taxon>
        <taxon>Bacillati</taxon>
        <taxon>Bacillota</taxon>
        <taxon>Bacilli</taxon>
        <taxon>Bacillales</taxon>
        <taxon>Paenibacillaceae</taxon>
        <taxon>Paenibacillus</taxon>
    </lineage>
</organism>
<feature type="transmembrane region" description="Helical" evidence="9">
    <location>
        <begin position="226"/>
        <end position="247"/>
    </location>
</feature>
<accession>A0A1I2E171</accession>
<keyword evidence="8 9" id="KW-0472">Membrane</keyword>
<dbReference type="PANTHER" id="PTHR30413:SF8">
    <property type="entry name" value="TRANSPORT PERMEASE PROTEIN"/>
    <property type="match status" value="1"/>
</dbReference>
<protein>
    <recommendedName>
        <fullName evidence="9">Transport permease protein</fullName>
    </recommendedName>
</protein>
<dbReference type="GO" id="GO:0140359">
    <property type="term" value="F:ABC-type transporter activity"/>
    <property type="evidence" value="ECO:0007669"/>
    <property type="project" value="InterPro"/>
</dbReference>
<keyword evidence="6 9" id="KW-0812">Transmembrane</keyword>
<name>A0A1I2E171_9BACL</name>
<keyword evidence="5" id="KW-0997">Cell inner membrane</keyword>
<feature type="transmembrane region" description="Helical" evidence="9">
    <location>
        <begin position="31"/>
        <end position="56"/>
    </location>
</feature>
<evidence type="ECO:0000313" key="12">
    <source>
        <dbReference type="Proteomes" id="UP000183410"/>
    </source>
</evidence>
<gene>
    <name evidence="11" type="ORF">SAMN04487969_108102</name>
</gene>
<keyword evidence="12" id="KW-1185">Reference proteome</keyword>
<dbReference type="OrthoDB" id="9794365at2"/>
<dbReference type="InterPro" id="IPR047817">
    <property type="entry name" value="ABC2_TM_bact-type"/>
</dbReference>
<evidence type="ECO:0000259" key="10">
    <source>
        <dbReference type="PROSITE" id="PS51012"/>
    </source>
</evidence>
<feature type="transmembrane region" description="Helical" evidence="9">
    <location>
        <begin position="140"/>
        <end position="166"/>
    </location>
</feature>
<comment type="similarity">
    <text evidence="2 9">Belongs to the ABC-2 integral membrane protein family.</text>
</comment>
<feature type="transmembrane region" description="Helical" evidence="9">
    <location>
        <begin position="172"/>
        <end position="189"/>
    </location>
</feature>
<evidence type="ECO:0000256" key="4">
    <source>
        <dbReference type="ARBA" id="ARBA00022475"/>
    </source>
</evidence>
<dbReference type="Proteomes" id="UP000183410">
    <property type="component" value="Unassembled WGS sequence"/>
</dbReference>
<dbReference type="PROSITE" id="PS51012">
    <property type="entry name" value="ABC_TM2"/>
    <property type="match status" value="1"/>
</dbReference>